<feature type="signal peptide" evidence="1">
    <location>
        <begin position="1"/>
        <end position="27"/>
    </location>
</feature>
<dbReference type="eggNOG" id="ENOG502ZRAJ">
    <property type="taxonomic scope" value="Bacteria"/>
</dbReference>
<organism evidence="2 3">
    <name type="scientific">Streptomyces viridochromogenes (strain DSM 40736 / JCM 4977 / BCRC 1201 / Tue 494)</name>
    <dbReference type="NCBI Taxonomy" id="591159"/>
    <lineage>
        <taxon>Bacteria</taxon>
        <taxon>Bacillati</taxon>
        <taxon>Actinomycetota</taxon>
        <taxon>Actinomycetes</taxon>
        <taxon>Kitasatosporales</taxon>
        <taxon>Streptomycetaceae</taxon>
        <taxon>Streptomyces</taxon>
    </lineage>
</organism>
<proteinExistence type="predicted"/>
<accession>D9XA82</accession>
<keyword evidence="3" id="KW-1185">Reference proteome</keyword>
<protein>
    <submittedName>
        <fullName evidence="2">Predicted protein</fullName>
    </submittedName>
</protein>
<dbReference type="Proteomes" id="UP000004184">
    <property type="component" value="Unassembled WGS sequence"/>
</dbReference>
<name>D9XA82_STRVT</name>
<evidence type="ECO:0000313" key="2">
    <source>
        <dbReference type="EMBL" id="EFL36472.1"/>
    </source>
</evidence>
<evidence type="ECO:0000256" key="1">
    <source>
        <dbReference type="SAM" id="SignalP"/>
    </source>
</evidence>
<dbReference type="Gene3D" id="2.30.30.40">
    <property type="entry name" value="SH3 Domains"/>
    <property type="match status" value="1"/>
</dbReference>
<dbReference type="HOGENOM" id="CLU_157882_0_0_11"/>
<dbReference type="OrthoDB" id="3700951at2"/>
<gene>
    <name evidence="2" type="ORF">SSQG_06990</name>
</gene>
<dbReference type="RefSeq" id="WP_003994617.1">
    <property type="nucleotide sequence ID" value="NZ_GG657757.1"/>
</dbReference>
<dbReference type="AlphaFoldDB" id="D9XA82"/>
<dbReference type="STRING" id="591159.SSQG_06990"/>
<dbReference type="EMBL" id="GG657757">
    <property type="protein sequence ID" value="EFL36472.1"/>
    <property type="molecule type" value="Genomic_DNA"/>
</dbReference>
<evidence type="ECO:0000313" key="3">
    <source>
        <dbReference type="Proteomes" id="UP000004184"/>
    </source>
</evidence>
<reference evidence="3" key="1">
    <citation type="submission" date="2009-02" db="EMBL/GenBank/DDBJ databases">
        <title>Annotation of Streptomyces viridochromogenes strain DSM 40736.</title>
        <authorList>
            <consortium name="The Broad Institute Genome Sequencing Platform"/>
            <consortium name="Broad Institute Microbial Sequencing Center"/>
            <person name="Fischbach M."/>
            <person name="Godfrey P."/>
            <person name="Ward D."/>
            <person name="Young S."/>
            <person name="Zeng Q."/>
            <person name="Koehrsen M."/>
            <person name="Alvarado L."/>
            <person name="Berlin A.M."/>
            <person name="Bochicchio J."/>
            <person name="Borenstein D."/>
            <person name="Chapman S.B."/>
            <person name="Chen Z."/>
            <person name="Engels R."/>
            <person name="Freedman E."/>
            <person name="Gellesch M."/>
            <person name="Goldberg J."/>
            <person name="Griggs A."/>
            <person name="Gujja S."/>
            <person name="Heilman E.R."/>
            <person name="Heiman D.I."/>
            <person name="Hepburn T.A."/>
            <person name="Howarth C."/>
            <person name="Jen D."/>
            <person name="Larson L."/>
            <person name="Lewis B."/>
            <person name="Mehta T."/>
            <person name="Park D."/>
            <person name="Pearson M."/>
            <person name="Richards J."/>
            <person name="Roberts A."/>
            <person name="Saif S."/>
            <person name="Shea T.D."/>
            <person name="Shenoy N."/>
            <person name="Sisk P."/>
            <person name="Stolte C."/>
            <person name="Sykes S.N."/>
            <person name="Thomson T."/>
            <person name="Walk T."/>
            <person name="White J."/>
            <person name="Yandava C."/>
            <person name="Straight P."/>
            <person name="Clardy J."/>
            <person name="Hung D."/>
            <person name="Kolter R."/>
            <person name="Mekalanos J."/>
            <person name="Walker S."/>
            <person name="Walsh C.T."/>
            <person name="Wieland-Brown L.C."/>
            <person name="Haas B."/>
            <person name="Nusbaum C."/>
            <person name="Birren B."/>
        </authorList>
    </citation>
    <scope>NUCLEOTIDE SEQUENCE [LARGE SCALE GENOMIC DNA]</scope>
    <source>
        <strain evidence="3">DSM 40736 / JCM 4977 / BCRC 1201 / Tue 494</strain>
    </source>
</reference>
<keyword evidence="1" id="KW-0732">Signal</keyword>
<feature type="chain" id="PRO_5039351843" evidence="1">
    <location>
        <begin position="28"/>
        <end position="126"/>
    </location>
</feature>
<sequence>MTTRIFAKALVGAGALALLGPLGPLTAGTAAASSAAEDGTARVMAAPYAVVPYETVNVRSGPARSYDKVGSVTAGQPRGAYCWTRGETISDHGYTNNVWVKLVEGYVSAVYLKGNEYGDLPASATC</sequence>